<dbReference type="InterPro" id="IPR016005">
    <property type="entry name" value="Erg8"/>
</dbReference>
<evidence type="ECO:0000256" key="8">
    <source>
        <dbReference type="ARBA" id="ARBA00022840"/>
    </source>
</evidence>
<evidence type="ECO:0000256" key="1">
    <source>
        <dbReference type="ARBA" id="ARBA00005017"/>
    </source>
</evidence>
<dbReference type="GO" id="GO:0019287">
    <property type="term" value="P:isopentenyl diphosphate biosynthetic process, mevalonate pathway"/>
    <property type="evidence" value="ECO:0007669"/>
    <property type="project" value="UniProtKB-UniRule"/>
</dbReference>
<dbReference type="InterPro" id="IPR006203">
    <property type="entry name" value="GHMP_knse_ATP-bd_CS"/>
</dbReference>
<evidence type="ECO:0000256" key="7">
    <source>
        <dbReference type="ARBA" id="ARBA00022777"/>
    </source>
</evidence>
<dbReference type="GO" id="GO:0005524">
    <property type="term" value="F:ATP binding"/>
    <property type="evidence" value="ECO:0007669"/>
    <property type="project" value="UniProtKB-UniRule"/>
</dbReference>
<dbReference type="EMBL" id="SWFT01000090">
    <property type="protein sequence ID" value="KAA8902375.1"/>
    <property type="molecule type" value="Genomic_DNA"/>
</dbReference>
<dbReference type="OMA" id="LVIHRTM"/>
<dbReference type="PANTHER" id="PTHR31814">
    <property type="match status" value="1"/>
</dbReference>
<evidence type="ECO:0000259" key="15">
    <source>
        <dbReference type="Pfam" id="PF08544"/>
    </source>
</evidence>
<dbReference type="GeneID" id="54781480"/>
<keyword evidence="11 13" id="KW-0753">Steroid metabolism</keyword>
<keyword evidence="5 13" id="KW-0808">Transferase</keyword>
<organism evidence="16 17">
    <name type="scientific">Diutina rugosa</name>
    <name type="common">Yeast</name>
    <name type="synonym">Candida rugosa</name>
    <dbReference type="NCBI Taxonomy" id="5481"/>
    <lineage>
        <taxon>Eukaryota</taxon>
        <taxon>Fungi</taxon>
        <taxon>Dikarya</taxon>
        <taxon>Ascomycota</taxon>
        <taxon>Saccharomycotina</taxon>
        <taxon>Pichiomycetes</taxon>
        <taxon>Debaryomycetaceae</taxon>
        <taxon>Diutina</taxon>
    </lineage>
</organism>
<keyword evidence="10 13" id="KW-0443">Lipid metabolism</keyword>
<comment type="similarity">
    <text evidence="2 13">Belongs to the GHMP kinase family. Mevalonate kinase subfamily.</text>
</comment>
<dbReference type="PROSITE" id="PS51257">
    <property type="entry name" value="PROKAR_LIPOPROTEIN"/>
    <property type="match status" value="1"/>
</dbReference>
<dbReference type="GO" id="GO:0006696">
    <property type="term" value="P:ergosterol biosynthetic process"/>
    <property type="evidence" value="ECO:0007669"/>
    <property type="project" value="TreeGrafter"/>
</dbReference>
<proteinExistence type="inferred from homology"/>
<evidence type="ECO:0000256" key="5">
    <source>
        <dbReference type="ARBA" id="ARBA00022679"/>
    </source>
</evidence>
<keyword evidence="9 13" id="KW-0752">Steroid biosynthesis</keyword>
<reference evidence="16 17" key="1">
    <citation type="submission" date="2019-07" db="EMBL/GenBank/DDBJ databases">
        <title>Genome assembly of two rare yeast pathogens: Diutina rugosa and Trichomonascus ciferrii.</title>
        <authorList>
            <person name="Mixao V."/>
            <person name="Saus E."/>
            <person name="Hansen A."/>
            <person name="Lass-Flor C."/>
            <person name="Gabaldon T."/>
        </authorList>
    </citation>
    <scope>NUCLEOTIDE SEQUENCE [LARGE SCALE GENOMIC DNA]</scope>
    <source>
        <strain evidence="16 17">CBS 613</strain>
    </source>
</reference>
<dbReference type="PROSITE" id="PS00627">
    <property type="entry name" value="GHMP_KINASES_ATP"/>
    <property type="match status" value="1"/>
</dbReference>
<dbReference type="InterPro" id="IPR006204">
    <property type="entry name" value="GHMP_kinase_N_dom"/>
</dbReference>
<dbReference type="PANTHER" id="PTHR31814:SF2">
    <property type="entry name" value="PHOSPHOMEVALONATE KINASE"/>
    <property type="match status" value="1"/>
</dbReference>
<evidence type="ECO:0000313" key="16">
    <source>
        <dbReference type="EMBL" id="KAA8902375.1"/>
    </source>
</evidence>
<evidence type="ECO:0000256" key="11">
    <source>
        <dbReference type="ARBA" id="ARBA00023221"/>
    </source>
</evidence>
<dbReference type="GO" id="GO:0010142">
    <property type="term" value="P:farnesyl diphosphate biosynthetic process, mevalonate pathway"/>
    <property type="evidence" value="ECO:0007669"/>
    <property type="project" value="TreeGrafter"/>
</dbReference>
<dbReference type="Proteomes" id="UP000449547">
    <property type="component" value="Unassembled WGS sequence"/>
</dbReference>
<comment type="caution">
    <text evidence="16">The sequence shown here is derived from an EMBL/GenBank/DDBJ whole genome shotgun (WGS) entry which is preliminary data.</text>
</comment>
<feature type="domain" description="GHMP kinase C-terminal" evidence="15">
    <location>
        <begin position="325"/>
        <end position="394"/>
    </location>
</feature>
<dbReference type="PIRSF" id="PIRSF017288">
    <property type="entry name" value="PMK_GHMP_euk"/>
    <property type="match status" value="1"/>
</dbReference>
<evidence type="ECO:0000256" key="2">
    <source>
        <dbReference type="ARBA" id="ARBA00006495"/>
    </source>
</evidence>
<gene>
    <name evidence="16" type="ORF">DIURU_002829</name>
</gene>
<dbReference type="EC" id="2.7.4.2" evidence="3 13"/>
<evidence type="ECO:0000256" key="10">
    <source>
        <dbReference type="ARBA" id="ARBA00023098"/>
    </source>
</evidence>
<dbReference type="InterPro" id="IPR014721">
    <property type="entry name" value="Ribsml_uS5_D2-typ_fold_subgr"/>
</dbReference>
<keyword evidence="4 13" id="KW-0444">Lipid biosynthesis</keyword>
<dbReference type="InterPro" id="IPR035102">
    <property type="entry name" value="Phosphomevalonate_kinase"/>
</dbReference>
<comment type="pathway">
    <text evidence="1 13">Isoprenoid biosynthesis; isopentenyl diphosphate biosynthesis via mevalonate pathway; isopentenyl diphosphate from (R)-mevalonate: step 2/3.</text>
</comment>
<dbReference type="SUPFAM" id="SSF54211">
    <property type="entry name" value="Ribosomal protein S5 domain 2-like"/>
    <property type="match status" value="1"/>
</dbReference>
<dbReference type="GO" id="GO:0005777">
    <property type="term" value="C:peroxisome"/>
    <property type="evidence" value="ECO:0007669"/>
    <property type="project" value="TreeGrafter"/>
</dbReference>
<evidence type="ECO:0000256" key="12">
    <source>
        <dbReference type="ARBA" id="ARBA00029326"/>
    </source>
</evidence>
<dbReference type="OrthoDB" id="10262935at2759"/>
<evidence type="ECO:0000256" key="3">
    <source>
        <dbReference type="ARBA" id="ARBA00012958"/>
    </source>
</evidence>
<dbReference type="GO" id="GO:0004631">
    <property type="term" value="F:phosphomevalonate kinase activity"/>
    <property type="evidence" value="ECO:0007669"/>
    <property type="project" value="UniProtKB-UniRule"/>
</dbReference>
<dbReference type="Pfam" id="PF00288">
    <property type="entry name" value="GHMP_kinases_N"/>
    <property type="match status" value="1"/>
</dbReference>
<name>A0A642UNT3_DIURU</name>
<comment type="catalytic activity">
    <reaction evidence="12">
        <text>(R)-5-phosphomevalonate + ATP = (R)-5-diphosphomevalonate + ADP</text>
        <dbReference type="Rhea" id="RHEA:16341"/>
        <dbReference type="ChEBI" id="CHEBI:30616"/>
        <dbReference type="ChEBI" id="CHEBI:57557"/>
        <dbReference type="ChEBI" id="CHEBI:58146"/>
        <dbReference type="ChEBI" id="CHEBI:456216"/>
        <dbReference type="EC" id="2.7.4.2"/>
    </reaction>
    <physiologicalReaction direction="left-to-right" evidence="12">
        <dbReference type="Rhea" id="RHEA:16342"/>
    </physiologicalReaction>
</comment>
<dbReference type="Gene3D" id="3.30.230.10">
    <property type="match status" value="1"/>
</dbReference>
<evidence type="ECO:0000256" key="9">
    <source>
        <dbReference type="ARBA" id="ARBA00022955"/>
    </source>
</evidence>
<evidence type="ECO:0000256" key="4">
    <source>
        <dbReference type="ARBA" id="ARBA00022516"/>
    </source>
</evidence>
<keyword evidence="6" id="KW-0547">Nucleotide-binding</keyword>
<feature type="domain" description="GHMP kinase N-terminal" evidence="14">
    <location>
        <begin position="139"/>
        <end position="202"/>
    </location>
</feature>
<dbReference type="AlphaFoldDB" id="A0A642UNT3"/>
<dbReference type="UniPathway" id="UPA00057">
    <property type="reaction ID" value="UER00099"/>
</dbReference>
<keyword evidence="7 13" id="KW-0418">Kinase</keyword>
<dbReference type="InterPro" id="IPR013750">
    <property type="entry name" value="GHMP_kinase_C_dom"/>
</dbReference>
<dbReference type="VEuPathDB" id="FungiDB:DIURU_002829"/>
<protein>
    <recommendedName>
        <fullName evidence="3 13">Phosphomevalonate kinase</fullName>
        <ecNumber evidence="3 13">2.7.4.2</ecNumber>
    </recommendedName>
</protein>
<keyword evidence="8" id="KW-0067">ATP-binding</keyword>
<dbReference type="Pfam" id="PF08544">
    <property type="entry name" value="GHMP_kinases_C"/>
    <property type="match status" value="1"/>
</dbReference>
<evidence type="ECO:0000259" key="14">
    <source>
        <dbReference type="Pfam" id="PF00288"/>
    </source>
</evidence>
<accession>A0A642UNT3</accession>
<evidence type="ECO:0000256" key="6">
    <source>
        <dbReference type="ARBA" id="ARBA00022741"/>
    </source>
</evidence>
<evidence type="ECO:0000313" key="17">
    <source>
        <dbReference type="Proteomes" id="UP000449547"/>
    </source>
</evidence>
<dbReference type="InterPro" id="IPR020568">
    <property type="entry name" value="Ribosomal_Su5_D2-typ_SF"/>
</dbReference>
<dbReference type="RefSeq" id="XP_034012360.1">
    <property type="nucleotide sequence ID" value="XM_034155523.1"/>
</dbReference>
<evidence type="ECO:0000256" key="13">
    <source>
        <dbReference type="PIRNR" id="PIRNR017288"/>
    </source>
</evidence>
<sequence length="425" mass="46459">MRAYSAPGKALLAGGYLVIDPQYSAYVTALSACMHSVVTSTKSQDHSKVTVKSPQFEQGLWVYKLIRSDHGWEAHEIQGRTNPFLEATLVTVWNYWGDVDPVAFDITIYSDAGFHAPSELIKQSSNGSQKFYFHDKEINNVPKTGLGSSAGLVVVVSAALLGEFVPDIGKQKDLLHNIAQVAHCSAQGKIGSGFDVAAAVYGSIKFQRFDPKLVESAINKPSEVKSICDRPWKFGHEPISLPPRIKLLMGDVSGGSNTPKLVSQVLQWKKDKSAEALEIYTQLNDANERFMASLTKLQELADADSVAYEKSVTGKTSPLILELSSNIADIRRWIREMTQKSGAAIEPSEQTDLLDACSGLSGCIGGVVPGAGGYDAICVLVLENKIDEFKAEFSSKSQYSNINWLDLEERSTGIQMEIPNNYHFT</sequence>
<keyword evidence="17" id="KW-1185">Reference proteome</keyword>